<comment type="caution">
    <text evidence="9">The sequence shown here is derived from an EMBL/GenBank/DDBJ whole genome shotgun (WGS) entry which is preliminary data.</text>
</comment>
<evidence type="ECO:0000313" key="9">
    <source>
        <dbReference type="EMBL" id="KAH0884708.1"/>
    </source>
</evidence>
<gene>
    <name evidence="9" type="ORF">HID58_060804</name>
</gene>
<dbReference type="InterPro" id="IPR044965">
    <property type="entry name" value="Glyco_hydro_17_plant"/>
</dbReference>
<dbReference type="PROSITE" id="PS00587">
    <property type="entry name" value="GLYCOSYL_HYDROL_F17"/>
    <property type="match status" value="1"/>
</dbReference>
<keyword evidence="10" id="KW-1185">Reference proteome</keyword>
<keyword evidence="4 7" id="KW-0378">Hydrolase</keyword>
<evidence type="ECO:0000256" key="7">
    <source>
        <dbReference type="RuleBase" id="RU004336"/>
    </source>
</evidence>
<dbReference type="InterPro" id="IPR017853">
    <property type="entry name" value="GH"/>
</dbReference>
<dbReference type="SUPFAM" id="SSF51445">
    <property type="entry name" value="(Trans)glycosidases"/>
    <property type="match status" value="1"/>
</dbReference>
<evidence type="ECO:0000256" key="8">
    <source>
        <dbReference type="SAM" id="SignalP"/>
    </source>
</evidence>
<evidence type="ECO:0000256" key="2">
    <source>
        <dbReference type="ARBA" id="ARBA00008773"/>
    </source>
</evidence>
<keyword evidence="5 7" id="KW-0326">Glycosidase</keyword>
<evidence type="ECO:0000256" key="1">
    <source>
        <dbReference type="ARBA" id="ARBA00000382"/>
    </source>
</evidence>
<dbReference type="Pfam" id="PF00332">
    <property type="entry name" value="Glyco_hydro_17"/>
    <property type="match status" value="1"/>
</dbReference>
<evidence type="ECO:0000256" key="5">
    <source>
        <dbReference type="ARBA" id="ARBA00023295"/>
    </source>
</evidence>
<dbReference type="EMBL" id="JAGKQM010000014">
    <property type="protein sequence ID" value="KAH0884708.1"/>
    <property type="molecule type" value="Genomic_DNA"/>
</dbReference>
<keyword evidence="8" id="KW-0732">Signal</keyword>
<protein>
    <recommendedName>
        <fullName evidence="3">glucan endo-1,3-beta-D-glucosidase</fullName>
        <ecNumber evidence="3">3.2.1.39</ecNumber>
    </recommendedName>
</protein>
<dbReference type="PANTHER" id="PTHR32227">
    <property type="entry name" value="GLUCAN ENDO-1,3-BETA-GLUCOSIDASE BG1-RELATED-RELATED"/>
    <property type="match status" value="1"/>
</dbReference>
<evidence type="ECO:0000256" key="6">
    <source>
        <dbReference type="RuleBase" id="RU004335"/>
    </source>
</evidence>
<dbReference type="EC" id="3.2.1.39" evidence="3"/>
<feature type="signal peptide" evidence="8">
    <location>
        <begin position="1"/>
        <end position="28"/>
    </location>
</feature>
<feature type="chain" id="PRO_5047363239" description="glucan endo-1,3-beta-D-glucosidase" evidence="8">
    <location>
        <begin position="29"/>
        <end position="322"/>
    </location>
</feature>
<comment type="similarity">
    <text evidence="2 6">Belongs to the glycosyl hydrolase 17 family.</text>
</comment>
<dbReference type="Gene3D" id="3.20.20.80">
    <property type="entry name" value="Glycosidases"/>
    <property type="match status" value="1"/>
</dbReference>
<accession>A0ABQ7ZXG4</accession>
<evidence type="ECO:0000256" key="3">
    <source>
        <dbReference type="ARBA" id="ARBA00012780"/>
    </source>
</evidence>
<dbReference type="Proteomes" id="UP000824890">
    <property type="component" value="Unassembled WGS sequence"/>
</dbReference>
<dbReference type="InterPro" id="IPR000490">
    <property type="entry name" value="Glyco_hydro_17"/>
</dbReference>
<proteinExistence type="inferred from homology"/>
<comment type="catalytic activity">
    <reaction evidence="1">
        <text>Hydrolysis of (1-&gt;3)-beta-D-glucosidic linkages in (1-&gt;3)-beta-D-glucans.</text>
        <dbReference type="EC" id="3.2.1.39"/>
    </reaction>
</comment>
<sequence length="322" mass="35346">MKMSGVRAPTLMFLLSLLMASFFDTTAGQIGVCFGQLGNNLPNPSDVVAMFKQYSIPRMRMYGPNPDALNALRGSNIEFILDVPNGDLKRLADSQAEANTWVRDNVQKFKYISVGNEVMPRGPGGAGTVLIQAMQNIDRALSAAGLSNIKVSTTTFMGAFTDTYPPSRGRFSAEYLNFLQPVIGFLNGDVSLQFALFQPNSNNEFTDPKNQLRYLNLFDANLDSVYAALEKTGGGSLEVVVSESGWPTQGGPGASVPNAEAYVNNLRLHVNKNGSPRRPGKAIETYIFAMFDENEKPNDETERYFGLFSPTTRQLKYGVKFN</sequence>
<evidence type="ECO:0000313" key="10">
    <source>
        <dbReference type="Proteomes" id="UP000824890"/>
    </source>
</evidence>
<organism evidence="9 10">
    <name type="scientific">Brassica napus</name>
    <name type="common">Rape</name>
    <dbReference type="NCBI Taxonomy" id="3708"/>
    <lineage>
        <taxon>Eukaryota</taxon>
        <taxon>Viridiplantae</taxon>
        <taxon>Streptophyta</taxon>
        <taxon>Embryophyta</taxon>
        <taxon>Tracheophyta</taxon>
        <taxon>Spermatophyta</taxon>
        <taxon>Magnoliopsida</taxon>
        <taxon>eudicotyledons</taxon>
        <taxon>Gunneridae</taxon>
        <taxon>Pentapetalae</taxon>
        <taxon>rosids</taxon>
        <taxon>malvids</taxon>
        <taxon>Brassicales</taxon>
        <taxon>Brassicaceae</taxon>
        <taxon>Brassiceae</taxon>
        <taxon>Brassica</taxon>
    </lineage>
</organism>
<reference evidence="9 10" key="1">
    <citation type="submission" date="2021-05" db="EMBL/GenBank/DDBJ databases">
        <title>Genome Assembly of Synthetic Allotetraploid Brassica napus Reveals Homoeologous Exchanges between Subgenomes.</title>
        <authorList>
            <person name="Davis J.T."/>
        </authorList>
    </citation>
    <scope>NUCLEOTIDE SEQUENCE [LARGE SCALE GENOMIC DNA]</scope>
    <source>
        <strain evidence="10">cv. Da-Ae</strain>
        <tissue evidence="9">Seedling</tissue>
    </source>
</reference>
<name>A0ABQ7ZXG4_BRANA</name>
<evidence type="ECO:0000256" key="4">
    <source>
        <dbReference type="ARBA" id="ARBA00022801"/>
    </source>
</evidence>